<evidence type="ECO:0000256" key="2">
    <source>
        <dbReference type="HAMAP-Rule" id="MF_00674"/>
    </source>
</evidence>
<keyword evidence="3" id="KW-0238">DNA-binding</keyword>
<protein>
    <recommendedName>
        <fullName evidence="2">UPF0251 protein SAMN02745207_03337</fullName>
    </recommendedName>
</protein>
<evidence type="ECO:0000313" key="3">
    <source>
        <dbReference type="EMBL" id="SHH94603.1"/>
    </source>
</evidence>
<dbReference type="InterPro" id="IPR013324">
    <property type="entry name" value="RNA_pol_sigma_r3/r4-like"/>
</dbReference>
<dbReference type="Pfam" id="PF02001">
    <property type="entry name" value="DUF134"/>
    <property type="match status" value="1"/>
</dbReference>
<sequence>MPRPTKARRVEFFPENTYFIPLGKAKINMKETVLKVEELEAMRLKDIEDLNQEKCAERMQVSRQTFQNIIDSARKKMAIALTEGNAISISGGNYRATFCKFKCFICGNTYEINYEQDKYLCPICGSHKVMCSKKAGFCKKWCKEKPAKDNE</sequence>
<dbReference type="Proteomes" id="UP000184447">
    <property type="component" value="Unassembled WGS sequence"/>
</dbReference>
<dbReference type="AlphaFoldDB" id="A0A1M5X5X2"/>
<organism evidence="3 4">
    <name type="scientific">Clostridium grantii DSM 8605</name>
    <dbReference type="NCBI Taxonomy" id="1121316"/>
    <lineage>
        <taxon>Bacteria</taxon>
        <taxon>Bacillati</taxon>
        <taxon>Bacillota</taxon>
        <taxon>Clostridia</taxon>
        <taxon>Eubacteriales</taxon>
        <taxon>Clostridiaceae</taxon>
        <taxon>Clostridium</taxon>
    </lineage>
</organism>
<dbReference type="InterPro" id="IPR002852">
    <property type="entry name" value="UPF0251"/>
</dbReference>
<dbReference type="OrthoDB" id="280278at2"/>
<dbReference type="STRING" id="1121316.SAMN02745207_03337"/>
<accession>A0A1M5X5X2</accession>
<dbReference type="RefSeq" id="WP_073339718.1">
    <property type="nucleotide sequence ID" value="NZ_FQXM01000023.1"/>
</dbReference>
<dbReference type="SUPFAM" id="SSF88659">
    <property type="entry name" value="Sigma3 and sigma4 domains of RNA polymerase sigma factors"/>
    <property type="match status" value="1"/>
</dbReference>
<evidence type="ECO:0000313" key="4">
    <source>
        <dbReference type="Proteomes" id="UP000184447"/>
    </source>
</evidence>
<gene>
    <name evidence="3" type="ORF">SAMN02745207_03337</name>
</gene>
<reference evidence="3 4" key="1">
    <citation type="submission" date="2016-11" db="EMBL/GenBank/DDBJ databases">
        <authorList>
            <person name="Jaros S."/>
            <person name="Januszkiewicz K."/>
            <person name="Wedrychowicz H."/>
        </authorList>
    </citation>
    <scope>NUCLEOTIDE SEQUENCE [LARGE SCALE GENOMIC DNA]</scope>
    <source>
        <strain evidence="3 4">DSM 8605</strain>
    </source>
</reference>
<dbReference type="EMBL" id="FQXM01000023">
    <property type="protein sequence ID" value="SHH94603.1"/>
    <property type="molecule type" value="Genomic_DNA"/>
</dbReference>
<dbReference type="PANTHER" id="PTHR37478:SF2">
    <property type="entry name" value="UPF0251 PROTEIN TK0562"/>
    <property type="match status" value="1"/>
</dbReference>
<keyword evidence="4" id="KW-1185">Reference proteome</keyword>
<dbReference type="HAMAP" id="MF_00674">
    <property type="entry name" value="UPF0251"/>
    <property type="match status" value="1"/>
</dbReference>
<comment type="similarity">
    <text evidence="1 2">Belongs to the UPF0251 family.</text>
</comment>
<dbReference type="PANTHER" id="PTHR37478">
    <property type="match status" value="1"/>
</dbReference>
<dbReference type="GO" id="GO:0003677">
    <property type="term" value="F:DNA binding"/>
    <property type="evidence" value="ECO:0007669"/>
    <property type="project" value="UniProtKB-KW"/>
</dbReference>
<name>A0A1M5X5X2_9CLOT</name>
<evidence type="ECO:0000256" key="1">
    <source>
        <dbReference type="ARBA" id="ARBA00009350"/>
    </source>
</evidence>
<proteinExistence type="inferred from homology"/>